<dbReference type="Proteomes" id="UP000094472">
    <property type="component" value="Unassembled WGS sequence"/>
</dbReference>
<sequence length="87" mass="9420">MAQTLVPHFVNDVGVDRIKIGVKEFQCMGTLPPDDHPHVYLDMGHETQIVCPYCSTLYEFDGDLEATQTEPGGCVYVATSPPGPPAA</sequence>
<organism evidence="2 3">
    <name type="scientific">Methyloceanibacter superfactus</name>
    <dbReference type="NCBI Taxonomy" id="1774969"/>
    <lineage>
        <taxon>Bacteria</taxon>
        <taxon>Pseudomonadati</taxon>
        <taxon>Pseudomonadota</taxon>
        <taxon>Alphaproteobacteria</taxon>
        <taxon>Hyphomicrobiales</taxon>
        <taxon>Hyphomicrobiaceae</taxon>
        <taxon>Methyloceanibacter</taxon>
    </lineage>
</organism>
<dbReference type="AlphaFoldDB" id="A0A1E3VMQ2"/>
<reference evidence="2 3" key="1">
    <citation type="journal article" date="2016" name="Environ. Microbiol.">
        <title>New Methyloceanibacter diversity from North Sea sediments includes methanotroph containing solely the soluble methane monooxygenase.</title>
        <authorList>
            <person name="Vekeman B."/>
            <person name="Kerckhof F.M."/>
            <person name="Cremers G."/>
            <person name="de Vos P."/>
            <person name="Vandamme P."/>
            <person name="Boon N."/>
            <person name="Op den Camp H.J."/>
            <person name="Heylen K."/>
        </authorList>
    </citation>
    <scope>NUCLEOTIDE SEQUENCE [LARGE SCALE GENOMIC DNA]</scope>
    <source>
        <strain evidence="2 3">R-67175</strain>
    </source>
</reference>
<dbReference type="Pfam" id="PF10276">
    <property type="entry name" value="zf-CHCC"/>
    <property type="match status" value="1"/>
</dbReference>
<protein>
    <recommendedName>
        <fullName evidence="1">Zinc finger CHCC-type domain-containing protein</fullName>
    </recommendedName>
</protein>
<feature type="domain" description="Zinc finger CHCC-type" evidence="1">
    <location>
        <begin position="23"/>
        <end position="58"/>
    </location>
</feature>
<dbReference type="EMBL" id="LPWF01000035">
    <property type="protein sequence ID" value="ODR94810.1"/>
    <property type="molecule type" value="Genomic_DNA"/>
</dbReference>
<proteinExistence type="predicted"/>
<accession>A0A1E3VMQ2</accession>
<name>A0A1E3VMQ2_9HYPH</name>
<dbReference type="STRING" id="1774969.AUC69_03085"/>
<evidence type="ECO:0000259" key="1">
    <source>
        <dbReference type="Pfam" id="PF10276"/>
    </source>
</evidence>
<dbReference type="Gene3D" id="2.60.260.40">
    <property type="entry name" value="q5lls5 like domains"/>
    <property type="match status" value="1"/>
</dbReference>
<evidence type="ECO:0000313" key="2">
    <source>
        <dbReference type="EMBL" id="ODR94810.1"/>
    </source>
</evidence>
<dbReference type="InterPro" id="IPR019401">
    <property type="entry name" value="Znf_CHCC"/>
</dbReference>
<gene>
    <name evidence="2" type="ORF">AUC69_03085</name>
</gene>
<evidence type="ECO:0000313" key="3">
    <source>
        <dbReference type="Proteomes" id="UP000094472"/>
    </source>
</evidence>
<comment type="caution">
    <text evidence="2">The sequence shown here is derived from an EMBL/GenBank/DDBJ whole genome shotgun (WGS) entry which is preliminary data.</text>
</comment>
<dbReference type="RefSeq" id="WP_069442752.1">
    <property type="nucleotide sequence ID" value="NZ_LPWF01000035.1"/>
</dbReference>
<dbReference type="OrthoDB" id="9807344at2"/>
<keyword evidence="3" id="KW-1185">Reference proteome</keyword>